<dbReference type="PANTHER" id="PTHR33337">
    <property type="entry name" value="GFA DOMAIN-CONTAINING PROTEIN"/>
    <property type="match status" value="1"/>
</dbReference>
<comment type="similarity">
    <text evidence="1">Belongs to the Gfa family.</text>
</comment>
<reference evidence="6" key="1">
    <citation type="journal article" date="2020" name="Stud. Mycol.">
        <title>101 Dothideomycetes genomes: a test case for predicting lifestyles and emergence of pathogens.</title>
        <authorList>
            <person name="Haridas S."/>
            <person name="Albert R."/>
            <person name="Binder M."/>
            <person name="Bloem J."/>
            <person name="Labutti K."/>
            <person name="Salamov A."/>
            <person name="Andreopoulos B."/>
            <person name="Baker S."/>
            <person name="Barry K."/>
            <person name="Bills G."/>
            <person name="Bluhm B."/>
            <person name="Cannon C."/>
            <person name="Castanera R."/>
            <person name="Culley D."/>
            <person name="Daum C."/>
            <person name="Ezra D."/>
            <person name="Gonzalez J."/>
            <person name="Henrissat B."/>
            <person name="Kuo A."/>
            <person name="Liang C."/>
            <person name="Lipzen A."/>
            <person name="Lutzoni F."/>
            <person name="Magnuson J."/>
            <person name="Mondo S."/>
            <person name="Nolan M."/>
            <person name="Ohm R."/>
            <person name="Pangilinan J."/>
            <person name="Park H.-J."/>
            <person name="Ramirez L."/>
            <person name="Alfaro M."/>
            <person name="Sun H."/>
            <person name="Tritt A."/>
            <person name="Yoshinaga Y."/>
            <person name="Zwiers L.-H."/>
            <person name="Turgeon B."/>
            <person name="Goodwin S."/>
            <person name="Spatafora J."/>
            <person name="Crous P."/>
            <person name="Grigoriev I."/>
        </authorList>
    </citation>
    <scope>NUCLEOTIDE SEQUENCE</scope>
    <source>
        <strain evidence="6">CBS 269.34</strain>
    </source>
</reference>
<dbReference type="InterPro" id="IPR006913">
    <property type="entry name" value="CENP-V/GFA"/>
</dbReference>
<evidence type="ECO:0000256" key="3">
    <source>
        <dbReference type="ARBA" id="ARBA00022833"/>
    </source>
</evidence>
<evidence type="ECO:0000313" key="7">
    <source>
        <dbReference type="Proteomes" id="UP000799750"/>
    </source>
</evidence>
<dbReference type="EMBL" id="MU004193">
    <property type="protein sequence ID" value="KAF2492813.1"/>
    <property type="molecule type" value="Genomic_DNA"/>
</dbReference>
<keyword evidence="2" id="KW-0479">Metal-binding</keyword>
<dbReference type="Gene3D" id="3.90.1590.10">
    <property type="entry name" value="glutathione-dependent formaldehyde- activating enzyme (gfa)"/>
    <property type="match status" value="1"/>
</dbReference>
<dbReference type="GO" id="GO:0046872">
    <property type="term" value="F:metal ion binding"/>
    <property type="evidence" value="ECO:0007669"/>
    <property type="project" value="UniProtKB-KW"/>
</dbReference>
<name>A0A6A6QM54_9PEZI</name>
<dbReference type="GO" id="GO:0016846">
    <property type="term" value="F:carbon-sulfur lyase activity"/>
    <property type="evidence" value="ECO:0007669"/>
    <property type="project" value="InterPro"/>
</dbReference>
<gene>
    <name evidence="6" type="ORF">BU16DRAFT_529084</name>
</gene>
<evidence type="ECO:0000256" key="4">
    <source>
        <dbReference type="ARBA" id="ARBA00023239"/>
    </source>
</evidence>
<accession>A0A6A6QM54</accession>
<dbReference type="SUPFAM" id="SSF51316">
    <property type="entry name" value="Mss4-like"/>
    <property type="match status" value="1"/>
</dbReference>
<evidence type="ECO:0000259" key="5">
    <source>
        <dbReference type="PROSITE" id="PS51891"/>
    </source>
</evidence>
<sequence length="131" mass="14392">MDVVCQCGAIRFKTPTPAPLDIFHCHCTECRKQSASAFGTSAIFPAFTLPPDLPLGIYTRQTDSGGTLDCYFCTKCGTRILHIGRGNSRTVSIKGGCVDALDWSKAKHIWCSRAVVKIPEGVERWDEEPID</sequence>
<keyword evidence="4" id="KW-0456">Lyase</keyword>
<feature type="domain" description="CENP-V/GFA" evidence="5">
    <location>
        <begin position="1"/>
        <end position="126"/>
    </location>
</feature>
<evidence type="ECO:0000313" key="6">
    <source>
        <dbReference type="EMBL" id="KAF2492813.1"/>
    </source>
</evidence>
<evidence type="ECO:0000256" key="2">
    <source>
        <dbReference type="ARBA" id="ARBA00022723"/>
    </source>
</evidence>
<dbReference type="AlphaFoldDB" id="A0A6A6QM54"/>
<dbReference type="PROSITE" id="PS51891">
    <property type="entry name" value="CENP_V_GFA"/>
    <property type="match status" value="1"/>
</dbReference>
<dbReference type="InterPro" id="IPR011057">
    <property type="entry name" value="Mss4-like_sf"/>
</dbReference>
<keyword evidence="3" id="KW-0862">Zinc</keyword>
<dbReference type="Pfam" id="PF04828">
    <property type="entry name" value="GFA"/>
    <property type="match status" value="1"/>
</dbReference>
<protein>
    <recommendedName>
        <fullName evidence="5">CENP-V/GFA domain-containing protein</fullName>
    </recommendedName>
</protein>
<dbReference type="Proteomes" id="UP000799750">
    <property type="component" value="Unassembled WGS sequence"/>
</dbReference>
<organism evidence="6 7">
    <name type="scientific">Lophium mytilinum</name>
    <dbReference type="NCBI Taxonomy" id="390894"/>
    <lineage>
        <taxon>Eukaryota</taxon>
        <taxon>Fungi</taxon>
        <taxon>Dikarya</taxon>
        <taxon>Ascomycota</taxon>
        <taxon>Pezizomycotina</taxon>
        <taxon>Dothideomycetes</taxon>
        <taxon>Pleosporomycetidae</taxon>
        <taxon>Mytilinidiales</taxon>
        <taxon>Mytilinidiaceae</taxon>
        <taxon>Lophium</taxon>
    </lineage>
</organism>
<dbReference type="PANTHER" id="PTHR33337:SF3">
    <property type="entry name" value="CENP-V_GFA DOMAIN-CONTAINING PROTEIN"/>
    <property type="match status" value="1"/>
</dbReference>
<proteinExistence type="inferred from homology"/>
<keyword evidence="7" id="KW-1185">Reference proteome</keyword>
<evidence type="ECO:0000256" key="1">
    <source>
        <dbReference type="ARBA" id="ARBA00005495"/>
    </source>
</evidence>
<dbReference type="OrthoDB" id="5290969at2759"/>